<dbReference type="Pfam" id="PF01084">
    <property type="entry name" value="Ribosomal_S18"/>
    <property type="match status" value="1"/>
</dbReference>
<sequence length="65" mass="7620">MECYFCQRNIKEIDYRETGLLKKFLSGMQKIRAKKRTGVCAKHQRKVARAIKRARHLGLISATRI</sequence>
<dbReference type="GO" id="GO:0070181">
    <property type="term" value="F:small ribosomal subunit rRNA binding"/>
    <property type="evidence" value="ECO:0007669"/>
    <property type="project" value="TreeGrafter"/>
</dbReference>
<evidence type="ECO:0000256" key="4">
    <source>
        <dbReference type="RuleBase" id="RU003910"/>
    </source>
</evidence>
<dbReference type="PANTHER" id="PTHR13479:SF40">
    <property type="entry name" value="SMALL RIBOSOMAL SUBUNIT PROTEIN BS18M"/>
    <property type="match status" value="1"/>
</dbReference>
<dbReference type="PANTHER" id="PTHR13479">
    <property type="entry name" value="30S RIBOSOMAL PROTEIN S18"/>
    <property type="match status" value="1"/>
</dbReference>
<dbReference type="GO" id="GO:0003735">
    <property type="term" value="F:structural constituent of ribosome"/>
    <property type="evidence" value="ECO:0007669"/>
    <property type="project" value="InterPro"/>
</dbReference>
<reference evidence="6" key="1">
    <citation type="submission" date="2017-09" db="EMBL/GenBank/DDBJ databases">
        <title>Depth-based differentiation of microbial function through sediment-hosted aquifers and enrichment of novel symbionts in the deep terrestrial subsurface.</title>
        <authorList>
            <person name="Probst A.J."/>
            <person name="Ladd B."/>
            <person name="Jarett J.K."/>
            <person name="Geller-Mcgrath D.E."/>
            <person name="Sieber C.M.K."/>
            <person name="Emerson J.B."/>
            <person name="Anantharaman K."/>
            <person name="Thomas B.C."/>
            <person name="Malmstrom R."/>
            <person name="Stieglmeier M."/>
            <person name="Klingl A."/>
            <person name="Woyke T."/>
            <person name="Ryan C.M."/>
            <person name="Banfield J.F."/>
        </authorList>
    </citation>
    <scope>NUCLEOTIDE SEQUENCE [LARGE SCALE GENOMIC DNA]</scope>
</reference>
<name>A0A2M6T0V9_9BACT</name>
<accession>A0A2M6T0V9</accession>
<dbReference type="Gene3D" id="4.10.640.10">
    <property type="entry name" value="Ribosomal protein S18"/>
    <property type="match status" value="1"/>
</dbReference>
<evidence type="ECO:0000313" key="6">
    <source>
        <dbReference type="Proteomes" id="UP000229390"/>
    </source>
</evidence>
<dbReference type="InterPro" id="IPR036870">
    <property type="entry name" value="Ribosomal_bS18_sf"/>
</dbReference>
<dbReference type="PRINTS" id="PR00974">
    <property type="entry name" value="RIBOSOMALS18"/>
</dbReference>
<proteinExistence type="inferred from homology"/>
<dbReference type="EMBL" id="PEYE01000028">
    <property type="protein sequence ID" value="PIS38843.1"/>
    <property type="molecule type" value="Genomic_DNA"/>
</dbReference>
<evidence type="ECO:0000256" key="2">
    <source>
        <dbReference type="ARBA" id="ARBA00022980"/>
    </source>
</evidence>
<comment type="similarity">
    <text evidence="1 4">Belongs to the bacterial ribosomal protein bS18 family.</text>
</comment>
<organism evidence="5 6">
    <name type="scientific">Candidatus Nealsonbacteria bacterium CG08_land_8_20_14_0_20_43_11</name>
    <dbReference type="NCBI Taxonomy" id="1974706"/>
    <lineage>
        <taxon>Bacteria</taxon>
        <taxon>Candidatus Nealsoniibacteriota</taxon>
    </lineage>
</organism>
<evidence type="ECO:0000313" key="5">
    <source>
        <dbReference type="EMBL" id="PIS38843.1"/>
    </source>
</evidence>
<protein>
    <submittedName>
        <fullName evidence="5">30S ribosomal protein S18</fullName>
    </submittedName>
</protein>
<evidence type="ECO:0000256" key="1">
    <source>
        <dbReference type="ARBA" id="ARBA00005589"/>
    </source>
</evidence>
<dbReference type="InterPro" id="IPR001648">
    <property type="entry name" value="Ribosomal_bS18"/>
</dbReference>
<dbReference type="SUPFAM" id="SSF46911">
    <property type="entry name" value="Ribosomal protein S18"/>
    <property type="match status" value="1"/>
</dbReference>
<evidence type="ECO:0000256" key="3">
    <source>
        <dbReference type="ARBA" id="ARBA00023274"/>
    </source>
</evidence>
<dbReference type="AlphaFoldDB" id="A0A2M6T0V9"/>
<dbReference type="Proteomes" id="UP000229390">
    <property type="component" value="Unassembled WGS sequence"/>
</dbReference>
<keyword evidence="3 4" id="KW-0687">Ribonucleoprotein</keyword>
<comment type="caution">
    <text evidence="5">The sequence shown here is derived from an EMBL/GenBank/DDBJ whole genome shotgun (WGS) entry which is preliminary data.</text>
</comment>
<dbReference type="NCBIfam" id="TIGR00165">
    <property type="entry name" value="S18"/>
    <property type="match status" value="1"/>
</dbReference>
<dbReference type="GO" id="GO:0022627">
    <property type="term" value="C:cytosolic small ribosomal subunit"/>
    <property type="evidence" value="ECO:0007669"/>
    <property type="project" value="TreeGrafter"/>
</dbReference>
<dbReference type="GO" id="GO:0006412">
    <property type="term" value="P:translation"/>
    <property type="evidence" value="ECO:0007669"/>
    <property type="project" value="InterPro"/>
</dbReference>
<gene>
    <name evidence="5" type="primary">rpsR</name>
    <name evidence="5" type="ORF">COT34_01660</name>
</gene>
<keyword evidence="2 4" id="KW-0689">Ribosomal protein</keyword>